<evidence type="ECO:0000256" key="1">
    <source>
        <dbReference type="SAM" id="MobiDB-lite"/>
    </source>
</evidence>
<gene>
    <name evidence="2" type="ORF">FPZ47_10820</name>
</gene>
<proteinExistence type="predicted"/>
<protein>
    <submittedName>
        <fullName evidence="2">Uncharacterized protein</fullName>
    </submittedName>
</protein>
<reference evidence="2 3" key="1">
    <citation type="submission" date="2019-07" db="EMBL/GenBank/DDBJ databases">
        <title>New Mycobacterium species.</title>
        <authorList>
            <person name="Tortoli E."/>
            <person name="Ghielmetti G."/>
            <person name="Friedel U."/>
            <person name="Trovato A."/>
        </authorList>
    </citation>
    <scope>NUCLEOTIDE SEQUENCE [LARGE SCALE GENOMIC DNA]</scope>
    <source>
        <strain evidence="2 3">16-83</strain>
    </source>
</reference>
<feature type="region of interest" description="Disordered" evidence="1">
    <location>
        <begin position="105"/>
        <end position="158"/>
    </location>
</feature>
<dbReference type="RefSeq" id="WP_144951078.1">
    <property type="nucleotide sequence ID" value="NZ_VMQU01000036.1"/>
</dbReference>
<dbReference type="AlphaFoldDB" id="A0A557XVI6"/>
<evidence type="ECO:0000313" key="3">
    <source>
        <dbReference type="Proteomes" id="UP000320513"/>
    </source>
</evidence>
<dbReference type="Proteomes" id="UP000320513">
    <property type="component" value="Unassembled WGS sequence"/>
</dbReference>
<accession>A0A557XVI6</accession>
<keyword evidence="3" id="KW-1185">Reference proteome</keyword>
<name>A0A557XVI6_9MYCO</name>
<dbReference type="EMBL" id="VMQU01000036">
    <property type="protein sequence ID" value="TVS90022.1"/>
    <property type="molecule type" value="Genomic_DNA"/>
</dbReference>
<comment type="caution">
    <text evidence="2">The sequence shown here is derived from an EMBL/GenBank/DDBJ whole genome shotgun (WGS) entry which is preliminary data.</text>
</comment>
<evidence type="ECO:0000313" key="2">
    <source>
        <dbReference type="EMBL" id="TVS90022.1"/>
    </source>
</evidence>
<feature type="compositionally biased region" description="Polar residues" evidence="1">
    <location>
        <begin position="114"/>
        <end position="132"/>
    </location>
</feature>
<sequence>MGILAADNHGSGPDPNAAPVHVAVTAHPKATTVVSRAAEIQAATNKAYGEHLKHVREIGRKYSDDARGEVVAPLLKAFETEPIWKQAIDAETEVGQRVAELARHVENERRALTPRSTPQVKSANSAPSSAHEATSRRSRTAGKVKQPPRFSATHPIRT</sequence>
<organism evidence="2 3">
    <name type="scientific">Mycobacterium helveticum</name>
    <dbReference type="NCBI Taxonomy" id="2592811"/>
    <lineage>
        <taxon>Bacteria</taxon>
        <taxon>Bacillati</taxon>
        <taxon>Actinomycetota</taxon>
        <taxon>Actinomycetes</taxon>
        <taxon>Mycobacteriales</taxon>
        <taxon>Mycobacteriaceae</taxon>
        <taxon>Mycobacterium</taxon>
    </lineage>
</organism>